<feature type="disulfide bond" evidence="11">
    <location>
        <begin position="81"/>
        <end position="93"/>
    </location>
</feature>
<dbReference type="SUPFAM" id="SSF51445">
    <property type="entry name" value="(Trans)glycosidases"/>
    <property type="match status" value="1"/>
</dbReference>
<dbReference type="AlphaFoldDB" id="A0A1B8GUD7"/>
<evidence type="ECO:0000259" key="15">
    <source>
        <dbReference type="PROSITE" id="PS50941"/>
    </source>
</evidence>
<feature type="region of interest" description="Disordered" evidence="13">
    <location>
        <begin position="470"/>
        <end position="497"/>
    </location>
</feature>
<protein>
    <recommendedName>
        <fullName evidence="3">chitinase</fullName>
        <ecNumber evidence="3">3.2.1.14</ecNumber>
    </recommendedName>
</protein>
<keyword evidence="10" id="KW-0624">Polysaccharide degradation</keyword>
<dbReference type="Pfam" id="PF00704">
    <property type="entry name" value="Glyco_hydro_18"/>
    <property type="match status" value="1"/>
</dbReference>
<evidence type="ECO:0000256" key="12">
    <source>
        <dbReference type="RuleBase" id="RU000489"/>
    </source>
</evidence>
<evidence type="ECO:0000256" key="11">
    <source>
        <dbReference type="PROSITE-ProRule" id="PRU00261"/>
    </source>
</evidence>
<dbReference type="InterPro" id="IPR029070">
    <property type="entry name" value="Chitinase_insertion_sf"/>
</dbReference>
<comment type="similarity">
    <text evidence="2">Belongs to the glycosyl hydrolase 18 family. Chitinase class V subfamily.</text>
</comment>
<evidence type="ECO:0000256" key="9">
    <source>
        <dbReference type="ARBA" id="ARBA00023295"/>
    </source>
</evidence>
<dbReference type="Gene3D" id="3.20.20.80">
    <property type="entry name" value="Glycosidases"/>
    <property type="match status" value="1"/>
</dbReference>
<dbReference type="Proteomes" id="UP000091956">
    <property type="component" value="Unassembled WGS sequence"/>
</dbReference>
<dbReference type="PROSITE" id="PS50941">
    <property type="entry name" value="CHIT_BIND_I_2"/>
    <property type="match status" value="1"/>
</dbReference>
<dbReference type="GO" id="GO:0008061">
    <property type="term" value="F:chitin binding"/>
    <property type="evidence" value="ECO:0007669"/>
    <property type="project" value="UniProtKB-UniRule"/>
</dbReference>
<evidence type="ECO:0000256" key="6">
    <source>
        <dbReference type="ARBA" id="ARBA00023024"/>
    </source>
</evidence>
<dbReference type="PROSITE" id="PS51910">
    <property type="entry name" value="GH18_2"/>
    <property type="match status" value="1"/>
</dbReference>
<dbReference type="PROSITE" id="PS00026">
    <property type="entry name" value="CHIT_BIND_I_1"/>
    <property type="match status" value="1"/>
</dbReference>
<dbReference type="InterPro" id="IPR011583">
    <property type="entry name" value="Chitinase_II/V-like_cat"/>
</dbReference>
<dbReference type="InterPro" id="IPR053214">
    <property type="entry name" value="LysM12-like"/>
</dbReference>
<dbReference type="GO" id="GO:0008843">
    <property type="term" value="F:endochitinase activity"/>
    <property type="evidence" value="ECO:0007669"/>
    <property type="project" value="UniProtKB-EC"/>
</dbReference>
<dbReference type="SUPFAM" id="SSF57016">
    <property type="entry name" value="Plant lectins/antimicrobial peptides"/>
    <property type="match status" value="1"/>
</dbReference>
<evidence type="ECO:0000256" key="1">
    <source>
        <dbReference type="ARBA" id="ARBA00000822"/>
    </source>
</evidence>
<evidence type="ECO:0000256" key="4">
    <source>
        <dbReference type="ARBA" id="ARBA00022669"/>
    </source>
</evidence>
<dbReference type="PROSITE" id="PS01095">
    <property type="entry name" value="GH18_1"/>
    <property type="match status" value="1"/>
</dbReference>
<dbReference type="SMART" id="SM00270">
    <property type="entry name" value="ChtBD1"/>
    <property type="match status" value="1"/>
</dbReference>
<dbReference type="EC" id="3.2.1.14" evidence="3"/>
<feature type="domain" description="Chitin-binding type-1" evidence="15">
    <location>
        <begin position="64"/>
        <end position="116"/>
    </location>
</feature>
<keyword evidence="7" id="KW-0843">Virulence</keyword>
<dbReference type="GO" id="GO:0000272">
    <property type="term" value="P:polysaccharide catabolic process"/>
    <property type="evidence" value="ECO:0007669"/>
    <property type="project" value="UniProtKB-KW"/>
</dbReference>
<dbReference type="EMBL" id="KV460212">
    <property type="protein sequence ID" value="OBT99441.2"/>
    <property type="molecule type" value="Genomic_DNA"/>
</dbReference>
<evidence type="ECO:0000256" key="2">
    <source>
        <dbReference type="ARBA" id="ARBA00008682"/>
    </source>
</evidence>
<dbReference type="STRING" id="342668.A0A1B8GUD7"/>
<dbReference type="GeneID" id="28836155"/>
<comment type="caution">
    <text evidence="11">Lacks conserved residue(s) required for the propagation of feature annotation.</text>
</comment>
<keyword evidence="18" id="KW-1185">Reference proteome</keyword>
<keyword evidence="8" id="KW-0119">Carbohydrate metabolism</keyword>
<dbReference type="SUPFAM" id="SSF54556">
    <property type="entry name" value="Chitinase insertion domain"/>
    <property type="match status" value="1"/>
</dbReference>
<sequence length="497" mass="53058">MKLFSLLLVGLVGLASIISADYTCTKTKDCASGCCRLGSDGTGSCGLGPTFCGAGNCTSTCDAVSECDPGWGSKWSAAEACPLNVCCSQYGFCGTTSDFCGSSTVTSPSCGGASSDARTIGYYEGWNLERRCDTMTPEKIPLGYYTHINFAFALIDPVTFNIAPMGSDVAALYQRVTALKILQPGLQVWISVGGWAMNDPGPTATTFSDIAASSTAQSNFFNSLISFMEKNGFDGVDLDWEYPVAPDRGGIAADHENYPVFLQNLRNALDQSGMPTRPGISITIPSSYWYMRGFDIVKIDPVIDFFNIMTYDIHGTWDSTDPSIGAIAQAHTNLTEIEQSLELLWRNNIDPARVNLGLGFYGRSFTMSSSSCLASGCQFSGGGKPGPCTNTSGILSATEIREVVAGGASVTFDPVAAVKIITWDNNQWVSYDDVETMKLKVQYANSRCLGGTMVWAVDLDDGTTINALGSDLSRPKTPTLDPSLLDPNFNNTDLGSD</sequence>
<dbReference type="InterPro" id="IPR001579">
    <property type="entry name" value="Glyco_hydro_18_chit_AS"/>
</dbReference>
<dbReference type="SMART" id="SM00636">
    <property type="entry name" value="Glyco_18"/>
    <property type="match status" value="1"/>
</dbReference>
<evidence type="ECO:0000256" key="3">
    <source>
        <dbReference type="ARBA" id="ARBA00012729"/>
    </source>
</evidence>
<evidence type="ECO:0000256" key="10">
    <source>
        <dbReference type="ARBA" id="ARBA00023326"/>
    </source>
</evidence>
<evidence type="ECO:0000256" key="14">
    <source>
        <dbReference type="SAM" id="SignalP"/>
    </source>
</evidence>
<dbReference type="Pfam" id="PF00187">
    <property type="entry name" value="Chitin_bind_1"/>
    <property type="match status" value="1"/>
</dbReference>
<keyword evidence="4 11" id="KW-0147">Chitin-binding</keyword>
<dbReference type="RefSeq" id="XP_059319945.1">
    <property type="nucleotide sequence ID" value="XM_059463473.1"/>
</dbReference>
<name>A0A1B8GUD7_9PEZI</name>
<gene>
    <name evidence="17" type="ORF">VE01_02769</name>
</gene>
<accession>A0A1B8GUD7</accession>
<evidence type="ECO:0000256" key="5">
    <source>
        <dbReference type="ARBA" id="ARBA00022801"/>
    </source>
</evidence>
<dbReference type="InterPro" id="IPR017853">
    <property type="entry name" value="GH"/>
</dbReference>
<feature type="disulfide bond" evidence="11">
    <location>
        <begin position="86"/>
        <end position="100"/>
    </location>
</feature>
<evidence type="ECO:0000256" key="7">
    <source>
        <dbReference type="ARBA" id="ARBA00023026"/>
    </source>
</evidence>
<feature type="compositionally biased region" description="Polar residues" evidence="13">
    <location>
        <begin position="488"/>
        <end position="497"/>
    </location>
</feature>
<dbReference type="InterPro" id="IPR036861">
    <property type="entry name" value="Endochitinase-like_sf"/>
</dbReference>
<dbReference type="InterPro" id="IPR001223">
    <property type="entry name" value="Glyco_hydro18_cat"/>
</dbReference>
<feature type="domain" description="GH18" evidence="16">
    <location>
        <begin position="117"/>
        <end position="475"/>
    </location>
</feature>
<evidence type="ECO:0000256" key="13">
    <source>
        <dbReference type="SAM" id="MobiDB-lite"/>
    </source>
</evidence>
<keyword evidence="14" id="KW-0732">Signal</keyword>
<feature type="signal peptide" evidence="14">
    <location>
        <begin position="1"/>
        <end position="20"/>
    </location>
</feature>
<dbReference type="InterPro" id="IPR001002">
    <property type="entry name" value="Chitin-bd_1"/>
</dbReference>
<dbReference type="GO" id="GO:0006032">
    <property type="term" value="P:chitin catabolic process"/>
    <property type="evidence" value="ECO:0007669"/>
    <property type="project" value="UniProtKB-KW"/>
</dbReference>
<dbReference type="Gene3D" id="3.10.50.10">
    <property type="match status" value="1"/>
</dbReference>
<dbReference type="CDD" id="cd00035">
    <property type="entry name" value="ChtBD1"/>
    <property type="match status" value="1"/>
</dbReference>
<keyword evidence="6" id="KW-0146">Chitin degradation</keyword>
<feature type="chain" id="PRO_5015112513" description="chitinase" evidence="14">
    <location>
        <begin position="21"/>
        <end position="497"/>
    </location>
</feature>
<reference evidence="18" key="2">
    <citation type="journal article" date="2018" name="Nat. Commun.">
        <title>Extreme sensitivity to ultraviolet light in the fungal pathogen causing white-nose syndrome of bats.</title>
        <authorList>
            <person name="Palmer J.M."/>
            <person name="Drees K.P."/>
            <person name="Foster J.T."/>
            <person name="Lindner D.L."/>
        </authorList>
    </citation>
    <scope>NUCLEOTIDE SEQUENCE [LARGE SCALE GENOMIC DNA]</scope>
    <source>
        <strain evidence="18">UAMH 10579</strain>
    </source>
</reference>
<reference evidence="17 18" key="1">
    <citation type="submission" date="2016-03" db="EMBL/GenBank/DDBJ databases">
        <title>Comparative genomics of Pseudogymnoascus destructans, the fungus causing white-nose syndrome of bats.</title>
        <authorList>
            <person name="Palmer J.M."/>
            <person name="Drees K.P."/>
            <person name="Foster J.T."/>
            <person name="Lindner D.L."/>
        </authorList>
    </citation>
    <scope>NUCLEOTIDE SEQUENCE [LARGE SCALE GENOMIC DNA]</scope>
    <source>
        <strain evidence="17 18">UAMH 10579</strain>
    </source>
</reference>
<dbReference type="PANTHER" id="PTHR47700:SF2">
    <property type="entry name" value="CHITINASE"/>
    <property type="match status" value="1"/>
</dbReference>
<dbReference type="Gene3D" id="3.30.60.10">
    <property type="entry name" value="Endochitinase-like"/>
    <property type="match status" value="1"/>
</dbReference>
<evidence type="ECO:0000313" key="17">
    <source>
        <dbReference type="EMBL" id="OBT99441.2"/>
    </source>
</evidence>
<evidence type="ECO:0000313" key="18">
    <source>
        <dbReference type="Proteomes" id="UP000091956"/>
    </source>
</evidence>
<keyword evidence="11" id="KW-1015">Disulfide bond</keyword>
<dbReference type="PANTHER" id="PTHR47700">
    <property type="entry name" value="V CHITINASE, PUTATIVE (AFU_ORTHOLOGUE AFUA_6G13720)-RELATED"/>
    <property type="match status" value="1"/>
</dbReference>
<keyword evidence="5 12" id="KW-0378">Hydrolase</keyword>
<evidence type="ECO:0000259" key="16">
    <source>
        <dbReference type="PROSITE" id="PS51910"/>
    </source>
</evidence>
<dbReference type="InterPro" id="IPR018371">
    <property type="entry name" value="Chitin-binding_1_CS"/>
</dbReference>
<keyword evidence="9 12" id="KW-0326">Glycosidase</keyword>
<comment type="catalytic activity">
    <reaction evidence="1">
        <text>Random endo-hydrolysis of N-acetyl-beta-D-glucosaminide (1-&gt;4)-beta-linkages in chitin and chitodextrins.</text>
        <dbReference type="EC" id="3.2.1.14"/>
    </reaction>
</comment>
<evidence type="ECO:0000256" key="8">
    <source>
        <dbReference type="ARBA" id="ARBA00023277"/>
    </source>
</evidence>
<organism evidence="17 18">
    <name type="scientific">Pseudogymnoascus verrucosus</name>
    <dbReference type="NCBI Taxonomy" id="342668"/>
    <lineage>
        <taxon>Eukaryota</taxon>
        <taxon>Fungi</taxon>
        <taxon>Dikarya</taxon>
        <taxon>Ascomycota</taxon>
        <taxon>Pezizomycotina</taxon>
        <taxon>Leotiomycetes</taxon>
        <taxon>Thelebolales</taxon>
        <taxon>Thelebolaceae</taxon>
        <taxon>Pseudogymnoascus</taxon>
    </lineage>
</organism>
<proteinExistence type="inferred from homology"/>